<reference evidence="2" key="1">
    <citation type="submission" date="2018-05" db="EMBL/GenBank/DDBJ databases">
        <authorList>
            <person name="Lanie J.A."/>
            <person name="Ng W.-L."/>
            <person name="Kazmierczak K.M."/>
            <person name="Andrzejewski T.M."/>
            <person name="Davidsen T.M."/>
            <person name="Wayne K.J."/>
            <person name="Tettelin H."/>
            <person name="Glass J.I."/>
            <person name="Rusch D."/>
            <person name="Podicherti R."/>
            <person name="Tsui H.-C.T."/>
            <person name="Winkler M.E."/>
        </authorList>
    </citation>
    <scope>NUCLEOTIDE SEQUENCE</scope>
</reference>
<protein>
    <recommendedName>
        <fullName evidence="1">tRNA uridine(34) hydroxylase N-terminal domain-containing protein</fullName>
    </recommendedName>
</protein>
<feature type="domain" description="tRNA uridine(34) hydroxylase N-terminal" evidence="1">
    <location>
        <begin position="10"/>
        <end position="100"/>
    </location>
</feature>
<dbReference type="AlphaFoldDB" id="A0A382IAL5"/>
<feature type="non-terminal residue" evidence="2">
    <location>
        <position position="112"/>
    </location>
</feature>
<organism evidence="2">
    <name type="scientific">marine metagenome</name>
    <dbReference type="NCBI Taxonomy" id="408172"/>
    <lineage>
        <taxon>unclassified sequences</taxon>
        <taxon>metagenomes</taxon>
        <taxon>ecological metagenomes</taxon>
    </lineage>
</organism>
<dbReference type="Pfam" id="PF17773">
    <property type="entry name" value="UPF0176_N"/>
    <property type="match status" value="1"/>
</dbReference>
<dbReference type="EMBL" id="UINC01066197">
    <property type="protein sequence ID" value="SVB96646.1"/>
    <property type="molecule type" value="Genomic_DNA"/>
</dbReference>
<proteinExistence type="predicted"/>
<dbReference type="InterPro" id="IPR020936">
    <property type="entry name" value="TrhO"/>
</dbReference>
<dbReference type="PANTHER" id="PTHR43268:SF3">
    <property type="entry name" value="RHODANESE-LIKE DOMAIN-CONTAINING PROTEIN 7-RELATED"/>
    <property type="match status" value="1"/>
</dbReference>
<sequence length="112" mass="12589">MDNTRNTGILVASLYKFLELHDLVSTKEFLGTICEKNNVMGTILIANEGINGTIAGNKRDVEFVTESLNKDNRFKGLEIKFSKTHKQPFHRMKVRIKDEIVTIGIPGVNPSK</sequence>
<dbReference type="Gene3D" id="3.30.70.100">
    <property type="match status" value="1"/>
</dbReference>
<gene>
    <name evidence="2" type="ORF">METZ01_LOCUS249500</name>
</gene>
<name>A0A382IAL5_9ZZZZ</name>
<dbReference type="PANTHER" id="PTHR43268">
    <property type="entry name" value="THIOSULFATE SULFURTRANSFERASE/RHODANESE-LIKE DOMAIN-CONTAINING PROTEIN 2"/>
    <property type="match status" value="1"/>
</dbReference>
<evidence type="ECO:0000259" key="1">
    <source>
        <dbReference type="Pfam" id="PF17773"/>
    </source>
</evidence>
<evidence type="ECO:0000313" key="2">
    <source>
        <dbReference type="EMBL" id="SVB96646.1"/>
    </source>
</evidence>
<accession>A0A382IAL5</accession>
<dbReference type="InterPro" id="IPR040503">
    <property type="entry name" value="TRHO_N"/>
</dbReference>